<feature type="domain" description="Thioredoxin" evidence="11">
    <location>
        <begin position="248"/>
        <end position="376"/>
    </location>
</feature>
<evidence type="ECO:0000313" key="14">
    <source>
        <dbReference type="WBParaSite" id="HPBE_0001854601-mRNA-1"/>
    </source>
</evidence>
<dbReference type="SUPFAM" id="SSF52833">
    <property type="entry name" value="Thioredoxin-like"/>
    <property type="match status" value="3"/>
</dbReference>
<feature type="region of interest" description="Disordered" evidence="10">
    <location>
        <begin position="374"/>
        <end position="399"/>
    </location>
</feature>
<sequence length="399" mass="45256">MSSHNFVLAEVFAPRRCGHFKALASEDEKRRKKMNIFGRAAALRKKIRRIATILKSFADVTSLQEEGDVVVVGYFKVAAKIDDIPFGISSQYVIKWYLELKEDGIVMLKKSDEERVAFEGDFTADDLRTWIQANRLTLVTEFTQKTASVIFGGNIKNQHLLFVSKKSHEFENLEKAFKNAAKQFKNRLLFVLINTDVEENAQIMEYFDLEKEELPALRLISLKENTTKFKPDFAAVNTENIVKFTQSYLDGALKPHLMSQNIPEDWNNAPVKVIVGKSFEKVARDNTKNVLVQFYAPRCGHCKQLASTWEKLGEKYADHENIIIAKLDATANEVESIEVQSYPTIKFFPAGSTKVIDYTGETTLEGFIKFLESGGEGATEPPDDEKAAKEAKEEVHIQH</sequence>
<dbReference type="Gene3D" id="3.40.30.10">
    <property type="entry name" value="Glutaredoxin"/>
    <property type="match status" value="3"/>
</dbReference>
<evidence type="ECO:0000256" key="3">
    <source>
        <dbReference type="ARBA" id="ARBA00012723"/>
    </source>
</evidence>
<evidence type="ECO:0000256" key="9">
    <source>
        <dbReference type="ARBA" id="ARBA00023284"/>
    </source>
</evidence>
<dbReference type="FunFam" id="3.40.30.10:FF:000030">
    <property type="entry name" value="Protein disulfide-isomerase"/>
    <property type="match status" value="1"/>
</dbReference>
<evidence type="ECO:0000256" key="1">
    <source>
        <dbReference type="ARBA" id="ARBA00001182"/>
    </source>
</evidence>
<keyword evidence="7" id="KW-1015">Disulfide bond</keyword>
<proteinExistence type="inferred from homology"/>
<dbReference type="InterPro" id="IPR036249">
    <property type="entry name" value="Thioredoxin-like_sf"/>
</dbReference>
<name>A0A183G9D3_HELPZ</name>
<keyword evidence="9" id="KW-0676">Redox-active center</keyword>
<dbReference type="AlphaFoldDB" id="A0A183G9D3"/>
<keyword evidence="8" id="KW-0413">Isomerase</keyword>
<evidence type="ECO:0000313" key="13">
    <source>
        <dbReference type="Proteomes" id="UP000050761"/>
    </source>
</evidence>
<dbReference type="EC" id="5.3.4.1" evidence="3"/>
<dbReference type="PANTHER" id="PTHR18929:SF240">
    <property type="entry name" value="PROTEIN DISULFIDE-ISOMERASE"/>
    <property type="match status" value="1"/>
</dbReference>
<keyword evidence="4" id="KW-0732">Signal</keyword>
<reference evidence="12 13" key="1">
    <citation type="submission" date="2018-11" db="EMBL/GenBank/DDBJ databases">
        <authorList>
            <consortium name="Pathogen Informatics"/>
        </authorList>
    </citation>
    <scope>NUCLEOTIDE SEQUENCE [LARGE SCALE GENOMIC DNA]</scope>
</reference>
<protein>
    <recommendedName>
        <fullName evidence="3">protein disulfide-isomerase</fullName>
        <ecNumber evidence="3">5.3.4.1</ecNumber>
    </recommendedName>
</protein>
<comment type="catalytic activity">
    <reaction evidence="1">
        <text>Catalyzes the rearrangement of -S-S- bonds in proteins.</text>
        <dbReference type="EC" id="5.3.4.1"/>
    </reaction>
</comment>
<dbReference type="CDD" id="cd02981">
    <property type="entry name" value="PDI_b_family"/>
    <property type="match status" value="1"/>
</dbReference>
<evidence type="ECO:0000256" key="5">
    <source>
        <dbReference type="ARBA" id="ARBA00022737"/>
    </source>
</evidence>
<dbReference type="GO" id="GO:0006457">
    <property type="term" value="P:protein folding"/>
    <property type="evidence" value="ECO:0007669"/>
    <property type="project" value="TreeGrafter"/>
</dbReference>
<dbReference type="GO" id="GO:0005783">
    <property type="term" value="C:endoplasmic reticulum"/>
    <property type="evidence" value="ECO:0007669"/>
    <property type="project" value="TreeGrafter"/>
</dbReference>
<dbReference type="OrthoDB" id="72053at2759"/>
<evidence type="ECO:0000256" key="10">
    <source>
        <dbReference type="SAM" id="MobiDB-lite"/>
    </source>
</evidence>
<evidence type="ECO:0000256" key="2">
    <source>
        <dbReference type="ARBA" id="ARBA00006347"/>
    </source>
</evidence>
<evidence type="ECO:0000313" key="12">
    <source>
        <dbReference type="EMBL" id="VDP11992.1"/>
    </source>
</evidence>
<feature type="compositionally biased region" description="Basic and acidic residues" evidence="10">
    <location>
        <begin position="384"/>
        <end position="399"/>
    </location>
</feature>
<dbReference type="Pfam" id="PF00085">
    <property type="entry name" value="Thioredoxin"/>
    <property type="match status" value="1"/>
</dbReference>
<dbReference type="CDD" id="cd02982">
    <property type="entry name" value="PDI_b'_family"/>
    <property type="match status" value="1"/>
</dbReference>
<dbReference type="InterPro" id="IPR013766">
    <property type="entry name" value="Thioredoxin_domain"/>
</dbReference>
<evidence type="ECO:0000256" key="6">
    <source>
        <dbReference type="ARBA" id="ARBA00022824"/>
    </source>
</evidence>
<dbReference type="Pfam" id="PF13848">
    <property type="entry name" value="Thioredoxin_6"/>
    <property type="match status" value="1"/>
</dbReference>
<dbReference type="GO" id="GO:0034976">
    <property type="term" value="P:response to endoplasmic reticulum stress"/>
    <property type="evidence" value="ECO:0007669"/>
    <property type="project" value="TreeGrafter"/>
</dbReference>
<dbReference type="EMBL" id="UZAH01030758">
    <property type="protein sequence ID" value="VDP11992.1"/>
    <property type="molecule type" value="Genomic_DNA"/>
</dbReference>
<keyword evidence="13" id="KW-1185">Reference proteome</keyword>
<dbReference type="FunFam" id="3.40.30.10:FF:000027">
    <property type="entry name" value="protein disulfide-isomerase A2"/>
    <property type="match status" value="1"/>
</dbReference>
<dbReference type="Proteomes" id="UP000050761">
    <property type="component" value="Unassembled WGS sequence"/>
</dbReference>
<dbReference type="CDD" id="cd02995">
    <property type="entry name" value="PDI_a_PDI_a'_C"/>
    <property type="match status" value="1"/>
</dbReference>
<organism evidence="13 14">
    <name type="scientific">Heligmosomoides polygyrus</name>
    <name type="common">Parasitic roundworm</name>
    <dbReference type="NCBI Taxonomy" id="6339"/>
    <lineage>
        <taxon>Eukaryota</taxon>
        <taxon>Metazoa</taxon>
        <taxon>Ecdysozoa</taxon>
        <taxon>Nematoda</taxon>
        <taxon>Chromadorea</taxon>
        <taxon>Rhabditida</taxon>
        <taxon>Rhabditina</taxon>
        <taxon>Rhabditomorpha</taxon>
        <taxon>Strongyloidea</taxon>
        <taxon>Heligmosomidae</taxon>
        <taxon>Heligmosomoides</taxon>
    </lineage>
</organism>
<comment type="similarity">
    <text evidence="2">Belongs to the protein disulfide isomerase family.</text>
</comment>
<gene>
    <name evidence="12" type="ORF">HPBE_LOCUS18545</name>
</gene>
<dbReference type="GO" id="GO:0003756">
    <property type="term" value="F:protein disulfide isomerase activity"/>
    <property type="evidence" value="ECO:0007669"/>
    <property type="project" value="UniProtKB-EC"/>
</dbReference>
<keyword evidence="6" id="KW-0256">Endoplasmic reticulum</keyword>
<evidence type="ECO:0000256" key="7">
    <source>
        <dbReference type="ARBA" id="ARBA00023157"/>
    </source>
</evidence>
<dbReference type="WBParaSite" id="HPBE_0001854601-mRNA-1">
    <property type="protein sequence ID" value="HPBE_0001854601-mRNA-1"/>
    <property type="gene ID" value="HPBE_0001854601"/>
</dbReference>
<reference evidence="14" key="2">
    <citation type="submission" date="2019-09" db="UniProtKB">
        <authorList>
            <consortium name="WormBaseParasite"/>
        </authorList>
    </citation>
    <scope>IDENTIFICATION</scope>
</reference>
<dbReference type="PANTHER" id="PTHR18929">
    <property type="entry name" value="PROTEIN DISULFIDE ISOMERASE"/>
    <property type="match status" value="1"/>
</dbReference>
<keyword evidence="5" id="KW-0677">Repeat</keyword>
<evidence type="ECO:0000259" key="11">
    <source>
        <dbReference type="PROSITE" id="PS51352"/>
    </source>
</evidence>
<evidence type="ECO:0000256" key="8">
    <source>
        <dbReference type="ARBA" id="ARBA00023235"/>
    </source>
</evidence>
<evidence type="ECO:0000256" key="4">
    <source>
        <dbReference type="ARBA" id="ARBA00022729"/>
    </source>
</evidence>
<accession>A0A3P8ADT6</accession>
<dbReference type="PROSITE" id="PS51352">
    <property type="entry name" value="THIOREDOXIN_2"/>
    <property type="match status" value="1"/>
</dbReference>
<accession>A0A183G9D3</accession>